<accession>A0A4U8Z5C6</accession>
<dbReference type="AlphaFoldDB" id="A0A4U8Z5C6"/>
<protein>
    <submittedName>
        <fullName evidence="1">Uncharacterized protein</fullName>
    </submittedName>
</protein>
<reference evidence="1 2" key="1">
    <citation type="submission" date="2019-03" db="EMBL/GenBank/DDBJ databases">
        <authorList>
            <person name="Kox A.R. M."/>
        </authorList>
    </citation>
    <scope>NUCLEOTIDE SEQUENCE [LARGE SCALE GENOMIC DNA]</scope>
    <source>
        <strain evidence="1">MTUNDRAET4 annotated genome</strain>
    </source>
</reference>
<gene>
    <name evidence="1" type="ORF">MTUNDRAET4_3640</name>
</gene>
<dbReference type="EMBL" id="LR536450">
    <property type="protein sequence ID" value="VFU10527.1"/>
    <property type="molecule type" value="Genomic_DNA"/>
</dbReference>
<evidence type="ECO:0000313" key="2">
    <source>
        <dbReference type="Proteomes" id="UP000294360"/>
    </source>
</evidence>
<organism evidence="1 2">
    <name type="scientific">Methylocella tundrae</name>
    <dbReference type="NCBI Taxonomy" id="227605"/>
    <lineage>
        <taxon>Bacteria</taxon>
        <taxon>Pseudomonadati</taxon>
        <taxon>Pseudomonadota</taxon>
        <taxon>Alphaproteobacteria</taxon>
        <taxon>Hyphomicrobiales</taxon>
        <taxon>Beijerinckiaceae</taxon>
        <taxon>Methylocella</taxon>
    </lineage>
</organism>
<sequence>MIAPTNLASCPTQAPYSNRGRADAAIDLNNLAALLRATNRLMEVEPTMRKRVKILFSFNARRLSTLPFTNVSGRVHRPAS</sequence>
<name>A0A4U8Z5C6_METTU</name>
<dbReference type="KEGG" id="mtun:MTUNDRAET4_3640"/>
<proteinExistence type="predicted"/>
<dbReference type="Proteomes" id="UP000294360">
    <property type="component" value="Chromosome"/>
</dbReference>
<evidence type="ECO:0000313" key="1">
    <source>
        <dbReference type="EMBL" id="VFU10527.1"/>
    </source>
</evidence>